<keyword evidence="1" id="KW-0472">Membrane</keyword>
<dbReference type="InterPro" id="IPR010699">
    <property type="entry name" value="DUF1275"/>
</dbReference>
<reference evidence="3" key="2">
    <citation type="submission" date="2016-02" db="EMBL/GenBank/DDBJ databases">
        <title>Draft genome sequence of five rapidly growing Mycobacterium species.</title>
        <authorList>
            <person name="Katahira K."/>
            <person name="Gotou Y."/>
            <person name="Iida K."/>
            <person name="Ogura Y."/>
            <person name="Hayashi T."/>
        </authorList>
    </citation>
    <scope>NUCLEOTIDE SEQUENCE [LARGE SCALE GENOMIC DNA]</scope>
    <source>
        <strain evidence="3">JCM15654</strain>
    </source>
</reference>
<dbReference type="AlphaFoldDB" id="A0A100VXU9"/>
<evidence type="ECO:0000256" key="1">
    <source>
        <dbReference type="SAM" id="Phobius"/>
    </source>
</evidence>
<dbReference type="Proteomes" id="UP000069620">
    <property type="component" value="Unassembled WGS sequence"/>
</dbReference>
<gene>
    <name evidence="2" type="ORF">RMCB_1977</name>
</gene>
<feature type="transmembrane region" description="Helical" evidence="1">
    <location>
        <begin position="61"/>
        <end position="80"/>
    </location>
</feature>
<sequence length="231" mass="23689">MATTPVAWRSSAAVALAATSGATDAIAYLALGHVFTSAMTGNLVLLGISLSHQQGERLSRVLIALCSFIAGCAIGTRVAGRAGADDELWPRAVSRGLTLESAVLACFAAQWWTVGGHPSDGAQIGLLGTGALALGVQSATMHRFGPAGLNTTFFSGALMRGVIELAATRSWTAARPHLSLLLGLICGGSLTALVVWHARDMAPIMQLVPLGVAIILGLQANRSVRHAVSSA</sequence>
<dbReference type="STRING" id="146020.RMCB_1977"/>
<feature type="transmembrane region" description="Helical" evidence="1">
    <location>
        <begin position="178"/>
        <end position="198"/>
    </location>
</feature>
<dbReference type="EMBL" id="BCSX01000020">
    <property type="protein sequence ID" value="GAS87881.1"/>
    <property type="molecule type" value="Genomic_DNA"/>
</dbReference>
<keyword evidence="1" id="KW-0812">Transmembrane</keyword>
<evidence type="ECO:0000313" key="2">
    <source>
        <dbReference type="EMBL" id="GAS87881.1"/>
    </source>
</evidence>
<keyword evidence="1" id="KW-1133">Transmembrane helix</keyword>
<accession>A0A100VXU9</accession>
<keyword evidence="3" id="KW-1185">Reference proteome</keyword>
<dbReference type="PANTHER" id="PTHR37314">
    <property type="entry name" value="SLR0142 PROTEIN"/>
    <property type="match status" value="1"/>
</dbReference>
<dbReference type="RefSeq" id="WP_062828641.1">
    <property type="nucleotide sequence ID" value="NZ_BCSX01000020.1"/>
</dbReference>
<reference evidence="3" key="1">
    <citation type="journal article" date="2016" name="Genome Announc.">
        <title>Draft Genome Sequences of Five Rapidly Growing Mycobacterium Species, M. thermoresistibile, M. fortuitum subsp. acetamidolyticum, M. canariasense, M. brisbanense, and M. novocastrense.</title>
        <authorList>
            <person name="Katahira K."/>
            <person name="Ogura Y."/>
            <person name="Gotoh Y."/>
            <person name="Hayashi T."/>
        </authorList>
    </citation>
    <scope>NUCLEOTIDE SEQUENCE [LARGE SCALE GENOMIC DNA]</scope>
    <source>
        <strain evidence="3">JCM15654</strain>
    </source>
</reference>
<feature type="transmembrane region" description="Helical" evidence="1">
    <location>
        <begin position="147"/>
        <end position="166"/>
    </location>
</feature>
<dbReference type="PANTHER" id="PTHR37314:SF4">
    <property type="entry name" value="UPF0700 TRANSMEMBRANE PROTEIN YOAK"/>
    <property type="match status" value="1"/>
</dbReference>
<dbReference type="Pfam" id="PF06912">
    <property type="entry name" value="DUF1275"/>
    <property type="match status" value="1"/>
</dbReference>
<evidence type="ECO:0000313" key="3">
    <source>
        <dbReference type="Proteomes" id="UP000069620"/>
    </source>
</evidence>
<feature type="transmembrane region" description="Helical" evidence="1">
    <location>
        <begin position="204"/>
        <end position="221"/>
    </location>
</feature>
<feature type="transmembrane region" description="Helical" evidence="1">
    <location>
        <begin position="25"/>
        <end position="49"/>
    </location>
</feature>
<organism evidence="2 3">
    <name type="scientific">Mycolicibacterium brisbanense</name>
    <dbReference type="NCBI Taxonomy" id="146020"/>
    <lineage>
        <taxon>Bacteria</taxon>
        <taxon>Bacillati</taxon>
        <taxon>Actinomycetota</taxon>
        <taxon>Actinomycetes</taxon>
        <taxon>Mycobacteriales</taxon>
        <taxon>Mycobacteriaceae</taxon>
        <taxon>Mycolicibacterium</taxon>
    </lineage>
</organism>
<comment type="caution">
    <text evidence="2">The sequence shown here is derived from an EMBL/GenBank/DDBJ whole genome shotgun (WGS) entry which is preliminary data.</text>
</comment>
<proteinExistence type="predicted"/>
<dbReference type="OrthoDB" id="3544269at2"/>
<protein>
    <submittedName>
        <fullName evidence="2">Putative membrane protein</fullName>
    </submittedName>
</protein>
<name>A0A100VXU9_9MYCO</name>